<evidence type="ECO:0000313" key="2">
    <source>
        <dbReference type="Proteomes" id="UP000662747"/>
    </source>
</evidence>
<keyword evidence="2" id="KW-1185">Reference proteome</keyword>
<proteinExistence type="predicted"/>
<dbReference type="EMBL" id="CP071090">
    <property type="protein sequence ID" value="QSQ27686.1"/>
    <property type="molecule type" value="Genomic_DNA"/>
</dbReference>
<gene>
    <name evidence="1" type="ORF">JY651_23475</name>
</gene>
<sequence length="84" mass="8734">MSKWLAVTLGAVIGLGVGISPIGKAEAQEAPGYAGPCYLHLICDNGMSLECSGAWECDYRTDAPGSPGWIKCDGAGWACNGDIW</sequence>
<dbReference type="RefSeq" id="WP_206729205.1">
    <property type="nucleotide sequence ID" value="NZ_CP071090.1"/>
</dbReference>
<accession>A0ABX7PB33</accession>
<name>A0ABX7PB33_9BACT</name>
<evidence type="ECO:0000313" key="1">
    <source>
        <dbReference type="EMBL" id="QSQ27686.1"/>
    </source>
</evidence>
<protein>
    <submittedName>
        <fullName evidence="1">Uncharacterized protein</fullName>
    </submittedName>
</protein>
<dbReference type="Proteomes" id="UP000662747">
    <property type="component" value="Chromosome"/>
</dbReference>
<organism evidence="1 2">
    <name type="scientific">Pyxidicoccus parkwayensis</name>
    <dbReference type="NCBI Taxonomy" id="2813578"/>
    <lineage>
        <taxon>Bacteria</taxon>
        <taxon>Pseudomonadati</taxon>
        <taxon>Myxococcota</taxon>
        <taxon>Myxococcia</taxon>
        <taxon>Myxococcales</taxon>
        <taxon>Cystobacterineae</taxon>
        <taxon>Myxococcaceae</taxon>
        <taxon>Pyxidicoccus</taxon>
    </lineage>
</organism>
<reference evidence="1 2" key="1">
    <citation type="submission" date="2021-02" db="EMBL/GenBank/DDBJ databases">
        <title>De Novo genome assembly of isolated myxobacteria.</title>
        <authorList>
            <person name="Stevens D.C."/>
        </authorList>
    </citation>
    <scope>NUCLEOTIDE SEQUENCE [LARGE SCALE GENOMIC DNA]</scope>
    <source>
        <strain evidence="2">SCPEA02</strain>
    </source>
</reference>